<gene>
    <name evidence="2" type="ORF">BN869_000003904_1</name>
</gene>
<dbReference type="InterPro" id="IPR052895">
    <property type="entry name" value="HetReg/Transcr_Mod"/>
</dbReference>
<accession>A0A0B7JSC1</accession>
<feature type="transmembrane region" description="Helical" evidence="1">
    <location>
        <begin position="188"/>
        <end position="208"/>
    </location>
</feature>
<protein>
    <recommendedName>
        <fullName evidence="3">Heterokaryon incompatibility domain-containing protein</fullName>
    </recommendedName>
</protein>
<evidence type="ECO:0000256" key="1">
    <source>
        <dbReference type="SAM" id="Phobius"/>
    </source>
</evidence>
<evidence type="ECO:0000313" key="2">
    <source>
        <dbReference type="EMBL" id="CEO47849.1"/>
    </source>
</evidence>
<keyword evidence="1" id="KW-1133">Transmembrane helix</keyword>
<reference evidence="2" key="1">
    <citation type="submission" date="2015-01" db="EMBL/GenBank/DDBJ databases">
        <authorList>
            <person name="Durling Mikael"/>
        </authorList>
    </citation>
    <scope>NUCLEOTIDE SEQUENCE</scope>
</reference>
<dbReference type="PANTHER" id="PTHR24148">
    <property type="entry name" value="ANKYRIN REPEAT DOMAIN-CONTAINING PROTEIN 39 HOMOLOG-RELATED"/>
    <property type="match status" value="1"/>
</dbReference>
<feature type="transmembrane region" description="Helical" evidence="1">
    <location>
        <begin position="228"/>
        <end position="246"/>
    </location>
</feature>
<dbReference type="AlphaFoldDB" id="A0A0B7JSC1"/>
<organism evidence="2">
    <name type="scientific">Bionectria ochroleuca</name>
    <name type="common">Gliocladium roseum</name>
    <dbReference type="NCBI Taxonomy" id="29856"/>
    <lineage>
        <taxon>Eukaryota</taxon>
        <taxon>Fungi</taxon>
        <taxon>Dikarya</taxon>
        <taxon>Ascomycota</taxon>
        <taxon>Pezizomycotina</taxon>
        <taxon>Sordariomycetes</taxon>
        <taxon>Hypocreomycetidae</taxon>
        <taxon>Hypocreales</taxon>
        <taxon>Bionectriaceae</taxon>
        <taxon>Clonostachys</taxon>
    </lineage>
</organism>
<name>A0A0B7JSC1_BIOOC</name>
<proteinExistence type="predicted"/>
<evidence type="ECO:0008006" key="3">
    <source>
        <dbReference type="Google" id="ProtNLM"/>
    </source>
</evidence>
<keyword evidence="1" id="KW-0472">Membrane</keyword>
<dbReference type="EMBL" id="CDPU01000008">
    <property type="protein sequence ID" value="CEO47849.1"/>
    <property type="molecule type" value="Genomic_DNA"/>
</dbReference>
<dbReference type="PANTHER" id="PTHR24148:SF64">
    <property type="entry name" value="HETEROKARYON INCOMPATIBILITY DOMAIN-CONTAINING PROTEIN"/>
    <property type="match status" value="1"/>
</dbReference>
<sequence>MAECVYVWLGNGNAASEQALKFLKKQSRLSTRLPLSVLRSKTNSEYVDSLQEYRQASWSDMVFFVISMDEKGRPGCDFTKSVVILVLDFLRVSFGKEYDFLFCGSEYISWEDLSSAVCLDPADSYLLRYQPINKDTLDHWRALSNLWYNLPRSDLGLYSPCSYRSSIDSFQAGVSKVRSQSKYKIVRGLWNAHACSSVLIGASLMALYSALWKNADRMLGQLGKSVPWMFVSLAFLSLSMNFIMLWRQLMLGLEPKWAATENTDKEIRARVIDGVQWALKNRDCSNPHDKSFSLQGVLNICQVVQRTLDYARPVADAYRILMEDLISWDPQSLIMLLDAGSCISSAPSWVPDWERAVLASGLYPNIELVWHRLPHILGNTQDIDARKLELAT</sequence>
<keyword evidence="1" id="KW-0812">Transmembrane</keyword>